<keyword evidence="1" id="KW-0472">Membrane</keyword>
<feature type="transmembrane region" description="Helical" evidence="1">
    <location>
        <begin position="157"/>
        <end position="187"/>
    </location>
</feature>
<evidence type="ECO:0000313" key="2">
    <source>
        <dbReference type="EMBL" id="TRW27432.1"/>
    </source>
</evidence>
<dbReference type="AlphaFoldDB" id="A0A552VAD2"/>
<comment type="caution">
    <text evidence="2">The sequence shown here is derived from an EMBL/GenBank/DDBJ whole genome shotgun (WGS) entry which is preliminary data.</text>
</comment>
<sequence length="305" mass="34163">MFQLYKKRNFNALINDTFVFLKEDGKNFFGTYFKVIGGLLLIITVLTFVVMRVFFENMFNGFGSPEAQQMLTTYFDENAVLFVVGGLIAAFTLIAISLITMSFPVIYLSLLEHVEKPTAQMIFARLKAKSGKIIVFALASLITFLPIAAVLGGVSVFLFITIIGIPVALALWAALTCWVFLTFYNTLNDEGFFTAMGSGYRMLFQNFWAHMGSTAIFYVLSFVVQMALTLAMSLLSELFFVAADTSNLENSSIVGVIVFIISMLINYIFSNVLIIAHGMIYYSCKEDNEHKTLYYEIDQIGSDSE</sequence>
<reference evidence="2 3" key="1">
    <citation type="submission" date="2019-07" db="EMBL/GenBank/DDBJ databases">
        <title>Flavobacterium sp. nov., isolated from glacier ice.</title>
        <authorList>
            <person name="Liu Q."/>
            <person name="Xin Y.-H."/>
        </authorList>
    </citation>
    <scope>NUCLEOTIDE SEQUENCE [LARGE SCALE GENOMIC DNA]</scope>
    <source>
        <strain evidence="2 3">ZT4R6</strain>
    </source>
</reference>
<evidence type="ECO:0000256" key="1">
    <source>
        <dbReference type="SAM" id="Phobius"/>
    </source>
</evidence>
<accession>A0A552VAD2</accession>
<feature type="transmembrane region" description="Helical" evidence="1">
    <location>
        <begin position="252"/>
        <end position="276"/>
    </location>
</feature>
<evidence type="ECO:0000313" key="3">
    <source>
        <dbReference type="Proteomes" id="UP000320643"/>
    </source>
</evidence>
<gene>
    <name evidence="2" type="ORF">FMM05_01990</name>
</gene>
<name>A0A552VAD2_9FLAO</name>
<evidence type="ECO:0008006" key="4">
    <source>
        <dbReference type="Google" id="ProtNLM"/>
    </source>
</evidence>
<keyword evidence="1" id="KW-1133">Transmembrane helix</keyword>
<protein>
    <recommendedName>
        <fullName evidence="4">Membrane domain of glycerophosphoryl diester phosphodiesterase</fullName>
    </recommendedName>
</protein>
<dbReference type="RefSeq" id="WP_143371659.1">
    <property type="nucleotide sequence ID" value="NZ_VJVZ01000001.1"/>
</dbReference>
<dbReference type="EMBL" id="VJVZ01000001">
    <property type="protein sequence ID" value="TRW27432.1"/>
    <property type="molecule type" value="Genomic_DNA"/>
</dbReference>
<feature type="transmembrane region" description="Helical" evidence="1">
    <location>
        <begin position="32"/>
        <end position="55"/>
    </location>
</feature>
<keyword evidence="3" id="KW-1185">Reference proteome</keyword>
<feature type="transmembrane region" description="Helical" evidence="1">
    <location>
        <begin position="131"/>
        <end position="151"/>
    </location>
</feature>
<keyword evidence="1" id="KW-0812">Transmembrane</keyword>
<proteinExistence type="predicted"/>
<organism evidence="2 3">
    <name type="scientific">Flavobacterium zepuense</name>
    <dbReference type="NCBI Taxonomy" id="2593302"/>
    <lineage>
        <taxon>Bacteria</taxon>
        <taxon>Pseudomonadati</taxon>
        <taxon>Bacteroidota</taxon>
        <taxon>Flavobacteriia</taxon>
        <taxon>Flavobacteriales</taxon>
        <taxon>Flavobacteriaceae</taxon>
        <taxon>Flavobacterium</taxon>
    </lineage>
</organism>
<dbReference type="OrthoDB" id="1149172at2"/>
<feature type="transmembrane region" description="Helical" evidence="1">
    <location>
        <begin position="207"/>
        <end position="232"/>
    </location>
</feature>
<dbReference type="Proteomes" id="UP000320643">
    <property type="component" value="Unassembled WGS sequence"/>
</dbReference>
<feature type="transmembrane region" description="Helical" evidence="1">
    <location>
        <begin position="79"/>
        <end position="110"/>
    </location>
</feature>